<dbReference type="OrthoDB" id="630895at2759"/>
<reference evidence="2 3" key="1">
    <citation type="submission" date="2020-01" db="EMBL/GenBank/DDBJ databases">
        <authorList>
            <consortium name="DOE Joint Genome Institute"/>
            <person name="Haridas S."/>
            <person name="Albert R."/>
            <person name="Binder M."/>
            <person name="Bloem J."/>
            <person name="Labutti K."/>
            <person name="Salamov A."/>
            <person name="Andreopoulos B."/>
            <person name="Baker S.E."/>
            <person name="Barry K."/>
            <person name="Bills G."/>
            <person name="Bluhm B.H."/>
            <person name="Cannon C."/>
            <person name="Castanera R."/>
            <person name="Culley D.E."/>
            <person name="Daum C."/>
            <person name="Ezra D."/>
            <person name="Gonzalez J.B."/>
            <person name="Henrissat B."/>
            <person name="Kuo A."/>
            <person name="Liang C."/>
            <person name="Lipzen A."/>
            <person name="Lutzoni F."/>
            <person name="Magnuson J."/>
            <person name="Mondo S."/>
            <person name="Nolan M."/>
            <person name="Ohm R."/>
            <person name="Pangilinan J."/>
            <person name="Park H.-J.H."/>
            <person name="Ramirez L."/>
            <person name="Alfaro M."/>
            <person name="Sun H."/>
            <person name="Tritt A."/>
            <person name="Yoshinaga Y."/>
            <person name="Zwiers L.-H.L."/>
            <person name="Turgeon B.G."/>
            <person name="Goodwin S.B."/>
            <person name="Spatafora J.W."/>
            <person name="Crous P.W."/>
            <person name="Grigoriev I.V."/>
        </authorList>
    </citation>
    <scope>NUCLEOTIDE SEQUENCE [LARGE SCALE GENOMIC DNA]</scope>
    <source>
        <strain evidence="2 3">CBS 611.86</strain>
    </source>
</reference>
<dbReference type="InterPro" id="IPR051531">
    <property type="entry name" value="N-acetyltransferase"/>
</dbReference>
<evidence type="ECO:0000259" key="1">
    <source>
        <dbReference type="PROSITE" id="PS51186"/>
    </source>
</evidence>
<dbReference type="GO" id="GO:0016747">
    <property type="term" value="F:acyltransferase activity, transferring groups other than amino-acyl groups"/>
    <property type="evidence" value="ECO:0007669"/>
    <property type="project" value="InterPro"/>
</dbReference>
<dbReference type="PANTHER" id="PTHR43792">
    <property type="entry name" value="GNAT FAMILY, PUTATIVE (AFU_ORTHOLOGUE AFUA_3G00765)-RELATED-RELATED"/>
    <property type="match status" value="1"/>
</dbReference>
<organism evidence="2 3">
    <name type="scientific">Massariosphaeria phaeospora</name>
    <dbReference type="NCBI Taxonomy" id="100035"/>
    <lineage>
        <taxon>Eukaryota</taxon>
        <taxon>Fungi</taxon>
        <taxon>Dikarya</taxon>
        <taxon>Ascomycota</taxon>
        <taxon>Pezizomycotina</taxon>
        <taxon>Dothideomycetes</taxon>
        <taxon>Pleosporomycetidae</taxon>
        <taxon>Pleosporales</taxon>
        <taxon>Pleosporales incertae sedis</taxon>
        <taxon>Massariosphaeria</taxon>
    </lineage>
</organism>
<keyword evidence="3" id="KW-1185">Reference proteome</keyword>
<keyword evidence="2" id="KW-0808">Transferase</keyword>
<dbReference type="AlphaFoldDB" id="A0A7C8I7Z4"/>
<dbReference type="EMBL" id="JAADJZ010000023">
    <property type="protein sequence ID" value="KAF2867490.1"/>
    <property type="molecule type" value="Genomic_DNA"/>
</dbReference>
<dbReference type="Gene3D" id="3.40.630.30">
    <property type="match status" value="1"/>
</dbReference>
<feature type="domain" description="N-acetyltransferase" evidence="1">
    <location>
        <begin position="41"/>
        <end position="208"/>
    </location>
</feature>
<dbReference type="Proteomes" id="UP000481861">
    <property type="component" value="Unassembled WGS sequence"/>
</dbReference>
<dbReference type="PANTHER" id="PTHR43792:SF16">
    <property type="entry name" value="N-ACETYLTRANSFERASE DOMAIN-CONTAINING PROTEIN"/>
    <property type="match status" value="1"/>
</dbReference>
<dbReference type="PROSITE" id="PS51186">
    <property type="entry name" value="GNAT"/>
    <property type="match status" value="1"/>
</dbReference>
<sequence length="216" mass="24123">MATPRSLDPHFHISTPRLTLSYFDPTQDSHCDFLAALYNNPEIKAANAGVATAVPDREAARRRIEQDTERQGETGYGHYLVSLTSTSDDTTGPTKPFAEHSHDLEKIGKVSLKVRKNPDAPSLPDMGFSFLPLYWGKGYATEASRALLDYFEREKGVTRVVGFCNPDNENSRNMFKRLGFRERGVRPVRGLTSDGREVRGLVWSRGVDGALEEYGL</sequence>
<dbReference type="SUPFAM" id="SSF55729">
    <property type="entry name" value="Acyl-CoA N-acyltransferases (Nat)"/>
    <property type="match status" value="1"/>
</dbReference>
<evidence type="ECO:0000313" key="3">
    <source>
        <dbReference type="Proteomes" id="UP000481861"/>
    </source>
</evidence>
<protein>
    <submittedName>
        <fullName evidence="2">Acyl-CoA N-acyltransferase</fullName>
    </submittedName>
</protein>
<dbReference type="Pfam" id="PF13302">
    <property type="entry name" value="Acetyltransf_3"/>
    <property type="match status" value="1"/>
</dbReference>
<keyword evidence="2" id="KW-0012">Acyltransferase</keyword>
<name>A0A7C8I7Z4_9PLEO</name>
<proteinExistence type="predicted"/>
<dbReference type="InterPro" id="IPR000182">
    <property type="entry name" value="GNAT_dom"/>
</dbReference>
<comment type="caution">
    <text evidence="2">The sequence shown here is derived from an EMBL/GenBank/DDBJ whole genome shotgun (WGS) entry which is preliminary data.</text>
</comment>
<gene>
    <name evidence="2" type="ORF">BDV95DRAFT_598148</name>
</gene>
<accession>A0A7C8I7Z4</accession>
<dbReference type="InterPro" id="IPR016181">
    <property type="entry name" value="Acyl_CoA_acyltransferase"/>
</dbReference>
<evidence type="ECO:0000313" key="2">
    <source>
        <dbReference type="EMBL" id="KAF2867490.1"/>
    </source>
</evidence>